<dbReference type="STRING" id="1097556.R4XA44"/>
<evidence type="ECO:0000256" key="4">
    <source>
        <dbReference type="ARBA" id="ARBA00023125"/>
    </source>
</evidence>
<dbReference type="Proteomes" id="UP000013776">
    <property type="component" value="Unassembled WGS sequence"/>
</dbReference>
<dbReference type="InterPro" id="IPR014646">
    <property type="entry name" value="Rfa2/RPA32"/>
</dbReference>
<evidence type="ECO:0000256" key="3">
    <source>
        <dbReference type="ARBA" id="ARBA00022705"/>
    </source>
</evidence>
<accession>R4XA44</accession>
<dbReference type="GO" id="GO:0006289">
    <property type="term" value="P:nucleotide-excision repair"/>
    <property type="evidence" value="ECO:0007669"/>
    <property type="project" value="TreeGrafter"/>
</dbReference>
<dbReference type="InterPro" id="IPR036388">
    <property type="entry name" value="WH-like_DNA-bd_sf"/>
</dbReference>
<evidence type="ECO:0000313" key="10">
    <source>
        <dbReference type="Proteomes" id="UP000013776"/>
    </source>
</evidence>
<dbReference type="Pfam" id="PF08784">
    <property type="entry name" value="RPA_C"/>
    <property type="match status" value="1"/>
</dbReference>
<dbReference type="Pfam" id="PF01336">
    <property type="entry name" value="tRNA_anti-codon"/>
    <property type="match status" value="1"/>
</dbReference>
<dbReference type="PANTHER" id="PTHR13989:SF16">
    <property type="entry name" value="REPLICATION PROTEIN A2"/>
    <property type="match status" value="1"/>
</dbReference>
<feature type="region of interest" description="Disordered" evidence="6">
    <location>
        <begin position="181"/>
        <end position="202"/>
    </location>
</feature>
<dbReference type="InterPro" id="IPR036390">
    <property type="entry name" value="WH_DNA-bd_sf"/>
</dbReference>
<dbReference type="GO" id="GO:0000724">
    <property type="term" value="P:double-strand break repair via homologous recombination"/>
    <property type="evidence" value="ECO:0007669"/>
    <property type="project" value="TreeGrafter"/>
</dbReference>
<dbReference type="SUPFAM" id="SSF50249">
    <property type="entry name" value="Nucleic acid-binding proteins"/>
    <property type="match status" value="1"/>
</dbReference>
<dbReference type="CDD" id="cd04478">
    <property type="entry name" value="RPA2_DBD_D"/>
    <property type="match status" value="1"/>
</dbReference>
<dbReference type="GO" id="GO:0005662">
    <property type="term" value="C:DNA replication factor A complex"/>
    <property type="evidence" value="ECO:0007669"/>
    <property type="project" value="TreeGrafter"/>
</dbReference>
<keyword evidence="4" id="KW-0238">DNA-binding</keyword>
<evidence type="ECO:0000259" key="7">
    <source>
        <dbReference type="Pfam" id="PF01336"/>
    </source>
</evidence>
<dbReference type="SUPFAM" id="SSF46785">
    <property type="entry name" value="Winged helix' DNA-binding domain"/>
    <property type="match status" value="1"/>
</dbReference>
<dbReference type="GO" id="GO:0003697">
    <property type="term" value="F:single-stranded DNA binding"/>
    <property type="evidence" value="ECO:0007669"/>
    <property type="project" value="TreeGrafter"/>
</dbReference>
<protein>
    <submittedName>
        <fullName evidence="9">Replication factor-A protein</fullName>
    </submittedName>
</protein>
<feature type="compositionally biased region" description="Gly residues" evidence="6">
    <location>
        <begin position="181"/>
        <end position="197"/>
    </location>
</feature>
<feature type="domain" description="OB" evidence="7">
    <location>
        <begin position="77"/>
        <end position="148"/>
    </location>
</feature>
<gene>
    <name evidence="9" type="ORF">TAPDE_002761</name>
</gene>
<dbReference type="GO" id="GO:0035861">
    <property type="term" value="C:site of double-strand break"/>
    <property type="evidence" value="ECO:0007669"/>
    <property type="project" value="TreeGrafter"/>
</dbReference>
<dbReference type="VEuPathDB" id="FungiDB:TAPDE_002761"/>
<dbReference type="OrthoDB" id="25571at2759"/>
<evidence type="ECO:0000313" key="9">
    <source>
        <dbReference type="EMBL" id="CCG82663.1"/>
    </source>
</evidence>
<reference evidence="9 10" key="1">
    <citation type="journal article" date="2013" name="MBio">
        <title>Genome sequencing of the plant pathogen Taphrina deformans, the causal agent of peach leaf curl.</title>
        <authorList>
            <person name="Cisse O.H."/>
            <person name="Almeida J.M.G.C.F."/>
            <person name="Fonseca A."/>
            <person name="Kumar A.A."/>
            <person name="Salojaervi J."/>
            <person name="Overmyer K."/>
            <person name="Hauser P.M."/>
            <person name="Pagni M."/>
        </authorList>
    </citation>
    <scope>NUCLEOTIDE SEQUENCE [LARGE SCALE GENOMIC DNA]</scope>
    <source>
        <strain evidence="10">PYCC 5710 / ATCC 11124 / CBS 356.35 / IMI 108563 / JCM 9778 / NBRC 8474</strain>
    </source>
</reference>
<evidence type="ECO:0000256" key="1">
    <source>
        <dbReference type="ARBA" id="ARBA00004123"/>
    </source>
</evidence>
<dbReference type="InterPro" id="IPR004365">
    <property type="entry name" value="NA-bd_OB_tRNA"/>
</dbReference>
<dbReference type="InterPro" id="IPR014892">
    <property type="entry name" value="RPA_C"/>
</dbReference>
<comment type="caution">
    <text evidence="9">The sequence shown here is derived from an EMBL/GenBank/DDBJ whole genome shotgun (WGS) entry which is preliminary data.</text>
</comment>
<dbReference type="eggNOG" id="KOG3108">
    <property type="taxonomic scope" value="Eukaryota"/>
</dbReference>
<name>R4XA44_TAPDE</name>
<dbReference type="GO" id="GO:0006260">
    <property type="term" value="P:DNA replication"/>
    <property type="evidence" value="ECO:0007669"/>
    <property type="project" value="UniProtKB-KW"/>
</dbReference>
<comment type="subcellular location">
    <subcellularLocation>
        <location evidence="1">Nucleus</location>
    </subcellularLocation>
</comment>
<dbReference type="InterPro" id="IPR040260">
    <property type="entry name" value="RFA2-like"/>
</dbReference>
<dbReference type="AlphaFoldDB" id="R4XA44"/>
<dbReference type="PIRSF" id="PIRSF036949">
    <property type="entry name" value="RPA32"/>
    <property type="match status" value="1"/>
</dbReference>
<dbReference type="Gene3D" id="2.40.50.140">
    <property type="entry name" value="Nucleic acid-binding proteins"/>
    <property type="match status" value="1"/>
</dbReference>
<dbReference type="EMBL" id="CAHR02000095">
    <property type="protein sequence ID" value="CCG82663.1"/>
    <property type="molecule type" value="Genomic_DNA"/>
</dbReference>
<proteinExistence type="inferred from homology"/>
<evidence type="ECO:0000256" key="2">
    <source>
        <dbReference type="ARBA" id="ARBA00007815"/>
    </source>
</evidence>
<keyword evidence="3" id="KW-0235">DNA replication</keyword>
<evidence type="ECO:0000259" key="8">
    <source>
        <dbReference type="Pfam" id="PF08784"/>
    </source>
</evidence>
<evidence type="ECO:0000256" key="5">
    <source>
        <dbReference type="ARBA" id="ARBA00023242"/>
    </source>
</evidence>
<sequence length="272" mass="29271">MSNYQSYNDGGYQQTNYNAGGGYNSGGFVASQTTPGGEKRGGNNALRPVQIKQILEASQSHPDADFKIDDSEISALTFCGRVMNVSAAATNTTYKIDDGTGSIEVKQWVDSERATESEIRNDSHVRIHGTLKSFNQKRHVGVTSIKLITDDRELKYHELECRYVSLYFTRGPIGQSNDAGNAGGAGSYGDSHGGGGNDSSELAGKLAQLDPFSRRVMEVIHASPDSNEGINVRTLQGMIGGGGNLLATIESLKEDGHLYTTIDEDHVKSTML</sequence>
<feature type="domain" description="Replication protein A C-terminal" evidence="8">
    <location>
        <begin position="166"/>
        <end position="265"/>
    </location>
</feature>
<dbReference type="InterPro" id="IPR012340">
    <property type="entry name" value="NA-bd_OB-fold"/>
</dbReference>
<dbReference type="GO" id="GO:0000781">
    <property type="term" value="C:chromosome, telomeric region"/>
    <property type="evidence" value="ECO:0007669"/>
    <property type="project" value="TreeGrafter"/>
</dbReference>
<dbReference type="Gene3D" id="1.10.10.10">
    <property type="entry name" value="Winged helix-like DNA-binding domain superfamily/Winged helix DNA-binding domain"/>
    <property type="match status" value="1"/>
</dbReference>
<keyword evidence="5" id="KW-0539">Nucleus</keyword>
<organism evidence="9 10">
    <name type="scientific">Taphrina deformans (strain PYCC 5710 / ATCC 11124 / CBS 356.35 / IMI 108563 / JCM 9778 / NBRC 8474)</name>
    <name type="common">Peach leaf curl fungus</name>
    <name type="synonym">Lalaria deformans</name>
    <dbReference type="NCBI Taxonomy" id="1097556"/>
    <lineage>
        <taxon>Eukaryota</taxon>
        <taxon>Fungi</taxon>
        <taxon>Dikarya</taxon>
        <taxon>Ascomycota</taxon>
        <taxon>Taphrinomycotina</taxon>
        <taxon>Taphrinomycetes</taxon>
        <taxon>Taphrinales</taxon>
        <taxon>Taphrinaceae</taxon>
        <taxon>Taphrina</taxon>
    </lineage>
</organism>
<evidence type="ECO:0000256" key="6">
    <source>
        <dbReference type="SAM" id="MobiDB-lite"/>
    </source>
</evidence>
<dbReference type="PANTHER" id="PTHR13989">
    <property type="entry name" value="REPLICATION PROTEIN A-RELATED"/>
    <property type="match status" value="1"/>
</dbReference>
<keyword evidence="10" id="KW-1185">Reference proteome</keyword>
<comment type="similarity">
    <text evidence="2">Belongs to the replication factor A protein 2 family.</text>
</comment>